<dbReference type="EMBL" id="MT143643">
    <property type="protein sequence ID" value="QJA99316.1"/>
    <property type="molecule type" value="Genomic_DNA"/>
</dbReference>
<dbReference type="AlphaFoldDB" id="A0A6M3MCY5"/>
<proteinExistence type="predicted"/>
<reference evidence="2" key="1">
    <citation type="submission" date="2020-03" db="EMBL/GenBank/DDBJ databases">
        <title>The deep terrestrial virosphere.</title>
        <authorList>
            <person name="Holmfeldt K."/>
            <person name="Nilsson E."/>
            <person name="Simone D."/>
            <person name="Lopez-Fernandez M."/>
            <person name="Wu X."/>
            <person name="de Brujin I."/>
            <person name="Lundin D."/>
            <person name="Andersson A."/>
            <person name="Bertilsson S."/>
            <person name="Dopson M."/>
        </authorList>
    </citation>
    <scope>NUCLEOTIDE SEQUENCE</scope>
    <source>
        <strain evidence="1">MM171A01172</strain>
        <strain evidence="2">MM171B00869</strain>
    </source>
</reference>
<name>A0A6M3MCY5_9ZZZZ</name>
<dbReference type="EMBL" id="MT143829">
    <property type="protein sequence ID" value="QJB03186.1"/>
    <property type="molecule type" value="Genomic_DNA"/>
</dbReference>
<accession>A0A6M3MCY5</accession>
<protein>
    <submittedName>
        <fullName evidence="2">Uncharacterized protein</fullName>
    </submittedName>
</protein>
<evidence type="ECO:0000313" key="2">
    <source>
        <dbReference type="EMBL" id="QJB03186.1"/>
    </source>
</evidence>
<evidence type="ECO:0000313" key="1">
    <source>
        <dbReference type="EMBL" id="QJA99316.1"/>
    </source>
</evidence>
<organism evidence="2">
    <name type="scientific">viral metagenome</name>
    <dbReference type="NCBI Taxonomy" id="1070528"/>
    <lineage>
        <taxon>unclassified sequences</taxon>
        <taxon>metagenomes</taxon>
        <taxon>organismal metagenomes</taxon>
    </lineage>
</organism>
<sequence>MYGAPFNKLYYDCALGGPTWPPADALDPLKKMWRGLLVKRADAIAELDKEVWIIEVSADPGLRAIGQLISYGHLWKRDPKIDKPVKLVLVSGTIEEDLADVVSSYGVLIFIV</sequence>
<gene>
    <name evidence="1" type="ORF">MM171A01172_0002</name>
    <name evidence="2" type="ORF">MM171B00869_0016</name>
</gene>